<organism evidence="1 2">
    <name type="scientific">Canavalia gladiata</name>
    <name type="common">Sword bean</name>
    <name type="synonym">Dolichos gladiatus</name>
    <dbReference type="NCBI Taxonomy" id="3824"/>
    <lineage>
        <taxon>Eukaryota</taxon>
        <taxon>Viridiplantae</taxon>
        <taxon>Streptophyta</taxon>
        <taxon>Embryophyta</taxon>
        <taxon>Tracheophyta</taxon>
        <taxon>Spermatophyta</taxon>
        <taxon>Magnoliopsida</taxon>
        <taxon>eudicotyledons</taxon>
        <taxon>Gunneridae</taxon>
        <taxon>Pentapetalae</taxon>
        <taxon>rosids</taxon>
        <taxon>fabids</taxon>
        <taxon>Fabales</taxon>
        <taxon>Fabaceae</taxon>
        <taxon>Papilionoideae</taxon>
        <taxon>50 kb inversion clade</taxon>
        <taxon>NPAAA clade</taxon>
        <taxon>indigoferoid/millettioid clade</taxon>
        <taxon>Phaseoleae</taxon>
        <taxon>Canavalia</taxon>
    </lineage>
</organism>
<protein>
    <submittedName>
        <fullName evidence="1">Uncharacterized protein</fullName>
    </submittedName>
</protein>
<comment type="caution">
    <text evidence="1">The sequence shown here is derived from an EMBL/GenBank/DDBJ whole genome shotgun (WGS) entry which is preliminary data.</text>
</comment>
<sequence>MALFHHHNNSLVSVVGHNDQRDDYPNPKTINKLCKTILDSPKCRSDRGKIAALSVERHTGVVATDLNSCVHTRKEILFLRYPLCGRLAFELVFQEPTSAHVPLYASDTTIVPIQGPLEEDPASSKALFVTMLGLEHRTFPEDDMSYCPTTSSSINATLLAKMGKQAWFSINSHAKVIIDIPKAIFEHSMTASYHNRDLFLASATCLGAFDMFSIPPATTTLLRPSCMTIIATLQKAKCLPYMRAQALASHLFS</sequence>
<dbReference type="EMBL" id="JAYMYQ010000003">
    <property type="protein sequence ID" value="KAK7345055.1"/>
    <property type="molecule type" value="Genomic_DNA"/>
</dbReference>
<accession>A0AAN9LZ23</accession>
<proteinExistence type="predicted"/>
<gene>
    <name evidence="1" type="ORF">VNO77_15439</name>
</gene>
<keyword evidence="2" id="KW-1185">Reference proteome</keyword>
<evidence type="ECO:0000313" key="2">
    <source>
        <dbReference type="Proteomes" id="UP001367508"/>
    </source>
</evidence>
<dbReference type="AlphaFoldDB" id="A0AAN9LZ23"/>
<evidence type="ECO:0000313" key="1">
    <source>
        <dbReference type="EMBL" id="KAK7345055.1"/>
    </source>
</evidence>
<name>A0AAN9LZ23_CANGL</name>
<dbReference type="Proteomes" id="UP001367508">
    <property type="component" value="Unassembled WGS sequence"/>
</dbReference>
<reference evidence="1 2" key="1">
    <citation type="submission" date="2024-01" db="EMBL/GenBank/DDBJ databases">
        <title>The genomes of 5 underutilized Papilionoideae crops provide insights into root nodulation and disease resistanc.</title>
        <authorList>
            <person name="Jiang F."/>
        </authorList>
    </citation>
    <scope>NUCLEOTIDE SEQUENCE [LARGE SCALE GENOMIC DNA]</scope>
    <source>
        <strain evidence="1">LVBAO_FW01</strain>
        <tissue evidence="1">Leaves</tissue>
    </source>
</reference>